<feature type="transmembrane region" description="Helical" evidence="1">
    <location>
        <begin position="12"/>
        <end position="32"/>
    </location>
</feature>
<dbReference type="Proteomes" id="UP000676409">
    <property type="component" value="Chromosome"/>
</dbReference>
<feature type="transmembrane region" description="Helical" evidence="1">
    <location>
        <begin position="72"/>
        <end position="93"/>
    </location>
</feature>
<keyword evidence="3" id="KW-1185">Reference proteome</keyword>
<accession>A0A975FVV7</accession>
<sequence length="151" mass="15771">MTRRILGGACAYFAVVFAAGFLLGTIRTLLVAPVFGELAAVLVEAPIMLILSWRACGWTLRAWDVEGRRAGLAMGAVAFVLLMAAELVLSVLVFGRSPAEHLSAYAAPAGALGLTAQILFGFFPLLRSGGGRRAFSSGPSAASSPPWSGFR</sequence>
<proteinExistence type="predicted"/>
<dbReference type="EMBL" id="CP073078">
    <property type="protein sequence ID" value="QUD86091.1"/>
    <property type="molecule type" value="Genomic_DNA"/>
</dbReference>
<evidence type="ECO:0000256" key="1">
    <source>
        <dbReference type="SAM" id="Phobius"/>
    </source>
</evidence>
<evidence type="ECO:0000313" key="2">
    <source>
        <dbReference type="EMBL" id="QUD86091.1"/>
    </source>
</evidence>
<feature type="transmembrane region" description="Helical" evidence="1">
    <location>
        <begin position="105"/>
        <end position="126"/>
    </location>
</feature>
<dbReference type="RefSeq" id="WP_211936143.1">
    <property type="nucleotide sequence ID" value="NZ_CP073078.1"/>
</dbReference>
<gene>
    <name evidence="2" type="ORF">KCG34_13365</name>
</gene>
<organism evidence="2 3">
    <name type="scientific">Phenylobacterium montanum</name>
    <dbReference type="NCBI Taxonomy" id="2823693"/>
    <lineage>
        <taxon>Bacteria</taxon>
        <taxon>Pseudomonadati</taxon>
        <taxon>Pseudomonadota</taxon>
        <taxon>Alphaproteobacteria</taxon>
        <taxon>Caulobacterales</taxon>
        <taxon>Caulobacteraceae</taxon>
        <taxon>Phenylobacterium</taxon>
    </lineage>
</organism>
<dbReference type="KEGG" id="caul:KCG34_13365"/>
<evidence type="ECO:0000313" key="3">
    <source>
        <dbReference type="Proteomes" id="UP000676409"/>
    </source>
</evidence>
<keyword evidence="1" id="KW-0812">Transmembrane</keyword>
<name>A0A975FVV7_9CAUL</name>
<keyword evidence="1" id="KW-1133">Transmembrane helix</keyword>
<protein>
    <submittedName>
        <fullName evidence="2">Uncharacterized protein</fullName>
    </submittedName>
</protein>
<feature type="transmembrane region" description="Helical" evidence="1">
    <location>
        <begin position="38"/>
        <end position="60"/>
    </location>
</feature>
<keyword evidence="1" id="KW-0472">Membrane</keyword>
<reference evidence="2" key="1">
    <citation type="submission" date="2021-04" db="EMBL/GenBank/DDBJ databases">
        <title>The complete genome sequence of Caulobacter sp. S6.</title>
        <authorList>
            <person name="Tang Y."/>
            <person name="Ouyang W."/>
            <person name="Liu Q."/>
            <person name="Huang B."/>
            <person name="Guo Z."/>
            <person name="Lei P."/>
        </authorList>
    </citation>
    <scope>NUCLEOTIDE SEQUENCE</scope>
    <source>
        <strain evidence="2">S6</strain>
    </source>
</reference>
<dbReference type="AlphaFoldDB" id="A0A975FVV7"/>